<protein>
    <submittedName>
        <fullName evidence="2">Uncharacterized protein</fullName>
    </submittedName>
</protein>
<reference evidence="2" key="1">
    <citation type="journal article" date="2022" name="Plant J.">
        <title>Strategies of tolerance reflected in two North American maple genomes.</title>
        <authorList>
            <person name="McEvoy S.L."/>
            <person name="Sezen U.U."/>
            <person name="Trouern-Trend A."/>
            <person name="McMahon S.M."/>
            <person name="Schaberg P.G."/>
            <person name="Yang J."/>
            <person name="Wegrzyn J.L."/>
            <person name="Swenson N.G."/>
        </authorList>
    </citation>
    <scope>NUCLEOTIDE SEQUENCE</scope>
    <source>
        <strain evidence="2">91603</strain>
    </source>
</reference>
<reference evidence="2" key="2">
    <citation type="submission" date="2023-02" db="EMBL/GenBank/DDBJ databases">
        <authorList>
            <person name="Swenson N.G."/>
            <person name="Wegrzyn J.L."/>
            <person name="Mcevoy S.L."/>
        </authorList>
    </citation>
    <scope>NUCLEOTIDE SEQUENCE</scope>
    <source>
        <strain evidence="2">91603</strain>
        <tissue evidence="2">Leaf</tissue>
    </source>
</reference>
<dbReference type="GO" id="GO:0016592">
    <property type="term" value="C:mediator complex"/>
    <property type="evidence" value="ECO:0007669"/>
    <property type="project" value="InterPro"/>
</dbReference>
<sequence>MASKNCWMAFLVFLVSMLLLMTSELAAARKQLGRTSKPVMNNICLDSAFSCKLASLDHFFEILCKGPANLVRDASCWQREHEWQQDIAVTKWLSGVSPFLQTRLQLLKKNSFRSSLKIQAMKTLSSLQCL</sequence>
<dbReference type="GO" id="GO:0006355">
    <property type="term" value="P:regulation of DNA-templated transcription"/>
    <property type="evidence" value="ECO:0007669"/>
    <property type="project" value="InterPro"/>
</dbReference>
<dbReference type="Proteomes" id="UP001064489">
    <property type="component" value="Chromosome 2"/>
</dbReference>
<keyword evidence="3" id="KW-1185">Reference proteome</keyword>
<evidence type="ECO:0000313" key="3">
    <source>
        <dbReference type="Proteomes" id="UP001064489"/>
    </source>
</evidence>
<evidence type="ECO:0000256" key="1">
    <source>
        <dbReference type="SAM" id="SignalP"/>
    </source>
</evidence>
<dbReference type="EMBL" id="JAJSOW010000106">
    <property type="protein sequence ID" value="KAI9161799.1"/>
    <property type="molecule type" value="Genomic_DNA"/>
</dbReference>
<dbReference type="AlphaFoldDB" id="A0AAD5NJE5"/>
<keyword evidence="1" id="KW-0732">Signal</keyword>
<dbReference type="PANTHER" id="PTHR35130:SF1">
    <property type="entry name" value="MEDIATOR OF RNA POLYMERASE II TRANSCRIPTION SUBUNIT 16"/>
    <property type="match status" value="1"/>
</dbReference>
<comment type="caution">
    <text evidence="2">The sequence shown here is derived from an EMBL/GenBank/DDBJ whole genome shotgun (WGS) entry which is preliminary data.</text>
</comment>
<organism evidence="2 3">
    <name type="scientific">Acer negundo</name>
    <name type="common">Box elder</name>
    <dbReference type="NCBI Taxonomy" id="4023"/>
    <lineage>
        <taxon>Eukaryota</taxon>
        <taxon>Viridiplantae</taxon>
        <taxon>Streptophyta</taxon>
        <taxon>Embryophyta</taxon>
        <taxon>Tracheophyta</taxon>
        <taxon>Spermatophyta</taxon>
        <taxon>Magnoliopsida</taxon>
        <taxon>eudicotyledons</taxon>
        <taxon>Gunneridae</taxon>
        <taxon>Pentapetalae</taxon>
        <taxon>rosids</taxon>
        <taxon>malvids</taxon>
        <taxon>Sapindales</taxon>
        <taxon>Sapindaceae</taxon>
        <taxon>Hippocastanoideae</taxon>
        <taxon>Acereae</taxon>
        <taxon>Acer</taxon>
    </lineage>
</organism>
<accession>A0AAD5NJE5</accession>
<dbReference type="InterPro" id="IPR038836">
    <property type="entry name" value="MED16"/>
</dbReference>
<name>A0AAD5NJE5_ACENE</name>
<gene>
    <name evidence="2" type="ORF">LWI28_020775</name>
</gene>
<feature type="chain" id="PRO_5041939663" evidence="1">
    <location>
        <begin position="29"/>
        <end position="130"/>
    </location>
</feature>
<dbReference type="PANTHER" id="PTHR35130">
    <property type="entry name" value="MEDIATOR OF RNA POLYMERASE II TRANSCRIPTION SUBUNIT 16"/>
    <property type="match status" value="1"/>
</dbReference>
<evidence type="ECO:0000313" key="2">
    <source>
        <dbReference type="EMBL" id="KAI9161799.1"/>
    </source>
</evidence>
<feature type="signal peptide" evidence="1">
    <location>
        <begin position="1"/>
        <end position="28"/>
    </location>
</feature>
<proteinExistence type="predicted"/>